<reference evidence="1" key="1">
    <citation type="submission" date="2016-10" db="EMBL/GenBank/DDBJ databases">
        <title>Sequence of Gallionella enrichment culture.</title>
        <authorList>
            <person name="Poehlein A."/>
            <person name="Muehling M."/>
            <person name="Daniel R."/>
        </authorList>
    </citation>
    <scope>NUCLEOTIDE SEQUENCE</scope>
</reference>
<dbReference type="EMBL" id="MLJW01000292">
    <property type="protein sequence ID" value="OIQ90438.1"/>
    <property type="molecule type" value="Genomic_DNA"/>
</dbReference>
<name>A0A1J5R3A5_9ZZZZ</name>
<comment type="caution">
    <text evidence="1">The sequence shown here is derived from an EMBL/GenBank/DDBJ whole genome shotgun (WGS) entry which is preliminary data.</text>
</comment>
<protein>
    <submittedName>
        <fullName evidence="1">Uncharacterized protein</fullName>
    </submittedName>
</protein>
<sequence length="441" mass="49691">MKLLLIALLIIFTETQAHADWLSVCHNQPASVIQKKNNDRIAYYFSPDESVTLLQITKKPLEIQCKQIEVGISGGDILWAGFAPNVTPNMTNIALQGSTKDERFLVSEVILPDVANVATEENSIQKKTSGQVNHSKPLSRSAWFWSPDLWIDTPEKIFDVTSKFGINRIYISILTLHGEVSHATELHKFIQSAHFHGVQVWAVLGDPRAIMNEGVSAFLSATAAYTAFNNEAIPTGRLKGLQLDIEPYLIPGYLQNPEAWLSRYADVINNIHRTAPALQIDIVVPFWFDPDTPQVASMLGNVTDSINRITVMDYRTDPAQIMHFATPFLNWGMHNRKAIDIALETLPMVQEDRRHYRQADAGELLQLQVGGQSVLILLKDVYKHNESIMSYRYTYTRIIDGTDISFFKTKGAFKELMTPLEAELNLWPSFSGLAIHGLDQW</sequence>
<dbReference type="AlphaFoldDB" id="A0A1J5R3A5"/>
<organism evidence="1">
    <name type="scientific">mine drainage metagenome</name>
    <dbReference type="NCBI Taxonomy" id="410659"/>
    <lineage>
        <taxon>unclassified sequences</taxon>
        <taxon>metagenomes</taxon>
        <taxon>ecological metagenomes</taxon>
    </lineage>
</organism>
<proteinExistence type="predicted"/>
<accession>A0A1J5R3A5</accession>
<gene>
    <name evidence="1" type="ORF">GALL_276720</name>
</gene>
<evidence type="ECO:0000313" key="1">
    <source>
        <dbReference type="EMBL" id="OIQ90438.1"/>
    </source>
</evidence>